<organism evidence="2 3">
    <name type="scientific">Candidatus Schekmanbacteria bacterium RBG_13_48_7</name>
    <dbReference type="NCBI Taxonomy" id="1817878"/>
    <lineage>
        <taxon>Bacteria</taxon>
        <taxon>Candidatus Schekmaniibacteriota</taxon>
    </lineage>
</organism>
<name>A0A1F7RK68_9BACT</name>
<feature type="transmembrane region" description="Helical" evidence="1">
    <location>
        <begin position="271"/>
        <end position="289"/>
    </location>
</feature>
<reference evidence="2 3" key="1">
    <citation type="journal article" date="2016" name="Nat. Commun.">
        <title>Thousands of microbial genomes shed light on interconnected biogeochemical processes in an aquifer system.</title>
        <authorList>
            <person name="Anantharaman K."/>
            <person name="Brown C.T."/>
            <person name="Hug L.A."/>
            <person name="Sharon I."/>
            <person name="Castelle C.J."/>
            <person name="Probst A.J."/>
            <person name="Thomas B.C."/>
            <person name="Singh A."/>
            <person name="Wilkins M.J."/>
            <person name="Karaoz U."/>
            <person name="Brodie E.L."/>
            <person name="Williams K.H."/>
            <person name="Hubbard S.S."/>
            <person name="Banfield J.F."/>
        </authorList>
    </citation>
    <scope>NUCLEOTIDE SEQUENCE [LARGE SCALE GENOMIC DNA]</scope>
</reference>
<comment type="caution">
    <text evidence="2">The sequence shown here is derived from an EMBL/GenBank/DDBJ whole genome shotgun (WGS) entry which is preliminary data.</text>
</comment>
<protein>
    <submittedName>
        <fullName evidence="2">Uncharacterized protein</fullName>
    </submittedName>
</protein>
<gene>
    <name evidence="2" type="ORF">A2161_00475</name>
</gene>
<keyword evidence="1" id="KW-1133">Transmembrane helix</keyword>
<keyword evidence="1" id="KW-0812">Transmembrane</keyword>
<dbReference type="AlphaFoldDB" id="A0A1F7RK68"/>
<evidence type="ECO:0000256" key="1">
    <source>
        <dbReference type="SAM" id="Phobius"/>
    </source>
</evidence>
<evidence type="ECO:0000313" key="3">
    <source>
        <dbReference type="Proteomes" id="UP000179266"/>
    </source>
</evidence>
<evidence type="ECO:0000313" key="2">
    <source>
        <dbReference type="EMBL" id="OGL41965.1"/>
    </source>
</evidence>
<feature type="transmembrane region" description="Helical" evidence="1">
    <location>
        <begin position="20"/>
        <end position="35"/>
    </location>
</feature>
<dbReference type="EMBL" id="MGDD01000337">
    <property type="protein sequence ID" value="OGL41965.1"/>
    <property type="molecule type" value="Genomic_DNA"/>
</dbReference>
<keyword evidence="1" id="KW-0472">Membrane</keyword>
<sequence>MASTNSRMSKLDLANLDRRIIFLCIAVAVIIPMILKKTMPFPTSPVVQSIFDKMESMPAGSPVLLSFDYGPSTEPENQPMAEAITRHCMIKNFRLIMMAVWATGPPQIDKTINNVIKVDFPDKVYGENYINIGFKAGNQGLINAILRDLKSIYTTDVQGKDVNTFPILKDITNLRNISLIIGIGSGYPGVKEWIQFGSDPAQVPMAGGMTAVEAPLLYPYYPKQLLGLMGGLLGAAEYEAALVKKYPQYKTTKEKPQNTEQAIKSMVPQTVAHIVIIIFIILGNIFYFLEKRNL</sequence>
<accession>A0A1F7RK68</accession>
<proteinExistence type="predicted"/>
<dbReference type="Proteomes" id="UP000179266">
    <property type="component" value="Unassembled WGS sequence"/>
</dbReference>